<organism evidence="6 7">
    <name type="scientific">Pseudoneurospora amorphoporcata</name>
    <dbReference type="NCBI Taxonomy" id="241081"/>
    <lineage>
        <taxon>Eukaryota</taxon>
        <taxon>Fungi</taxon>
        <taxon>Dikarya</taxon>
        <taxon>Ascomycota</taxon>
        <taxon>Pezizomycotina</taxon>
        <taxon>Sordariomycetes</taxon>
        <taxon>Sordariomycetidae</taxon>
        <taxon>Sordariales</taxon>
        <taxon>Sordariaceae</taxon>
        <taxon>Pseudoneurospora</taxon>
    </lineage>
</organism>
<dbReference type="SUPFAM" id="SSF49764">
    <property type="entry name" value="HSP20-like chaperones"/>
    <property type="match status" value="1"/>
</dbReference>
<feature type="region of interest" description="Disordered" evidence="4">
    <location>
        <begin position="93"/>
        <end position="128"/>
    </location>
</feature>
<evidence type="ECO:0000256" key="2">
    <source>
        <dbReference type="PROSITE-ProRule" id="PRU00285"/>
    </source>
</evidence>
<dbReference type="Pfam" id="PF00011">
    <property type="entry name" value="HSP20"/>
    <property type="match status" value="1"/>
</dbReference>
<feature type="domain" description="SHSP" evidence="5">
    <location>
        <begin position="46"/>
        <end position="171"/>
    </location>
</feature>
<dbReference type="InterPro" id="IPR031107">
    <property type="entry name" value="Small_HSP"/>
</dbReference>
<reference evidence="6" key="1">
    <citation type="journal article" date="2023" name="Mol. Phylogenet. Evol.">
        <title>Genome-scale phylogeny and comparative genomics of the fungal order Sordariales.</title>
        <authorList>
            <person name="Hensen N."/>
            <person name="Bonometti L."/>
            <person name="Westerberg I."/>
            <person name="Brannstrom I.O."/>
            <person name="Guillou S."/>
            <person name="Cros-Aarteil S."/>
            <person name="Calhoun S."/>
            <person name="Haridas S."/>
            <person name="Kuo A."/>
            <person name="Mondo S."/>
            <person name="Pangilinan J."/>
            <person name="Riley R."/>
            <person name="LaButti K."/>
            <person name="Andreopoulos B."/>
            <person name="Lipzen A."/>
            <person name="Chen C."/>
            <person name="Yan M."/>
            <person name="Daum C."/>
            <person name="Ng V."/>
            <person name="Clum A."/>
            <person name="Steindorff A."/>
            <person name="Ohm R.A."/>
            <person name="Martin F."/>
            <person name="Silar P."/>
            <person name="Natvig D.O."/>
            <person name="Lalanne C."/>
            <person name="Gautier V."/>
            <person name="Ament-Velasquez S.L."/>
            <person name="Kruys A."/>
            <person name="Hutchinson M.I."/>
            <person name="Powell A.J."/>
            <person name="Barry K."/>
            <person name="Miller A.N."/>
            <person name="Grigoriev I.V."/>
            <person name="Debuchy R."/>
            <person name="Gladieux P."/>
            <person name="Hiltunen Thoren M."/>
            <person name="Johannesson H."/>
        </authorList>
    </citation>
    <scope>NUCLEOTIDE SEQUENCE</scope>
    <source>
        <strain evidence="6">CBS 626.80</strain>
    </source>
</reference>
<accession>A0AAN6NR71</accession>
<feature type="region of interest" description="Disordered" evidence="4">
    <location>
        <begin position="31"/>
        <end position="52"/>
    </location>
</feature>
<evidence type="ECO:0000259" key="5">
    <source>
        <dbReference type="PROSITE" id="PS01031"/>
    </source>
</evidence>
<dbReference type="InterPro" id="IPR002068">
    <property type="entry name" value="A-crystallin/Hsp20_dom"/>
</dbReference>
<comment type="similarity">
    <text evidence="2 3">Belongs to the small heat shock protein (HSP20) family.</text>
</comment>
<dbReference type="CDD" id="cd06464">
    <property type="entry name" value="ACD_sHsps-like"/>
    <property type="match status" value="1"/>
</dbReference>
<sequence>MVFNFPADFASSDPNFTTFFRLLDDFDPYSREVSGSQDADSSHPRRNRRGLNPRFDIRETKYAYELYGELPGTEREYIHIELTEPNTLLIYGRVDRDYAPAPGGEEEDTETGEERKEEGGEKDRHVGEFAREFAFPGTLPEYDIEATLEKGILKVVAPKQQPAKGRKIEIK</sequence>
<gene>
    <name evidence="6" type="ORF">QBC32DRAFT_372653</name>
</gene>
<dbReference type="PANTHER" id="PTHR11527">
    <property type="entry name" value="HEAT-SHOCK PROTEIN 20 FAMILY MEMBER"/>
    <property type="match status" value="1"/>
</dbReference>
<proteinExistence type="inferred from homology"/>
<dbReference type="Gene3D" id="2.60.40.790">
    <property type="match status" value="1"/>
</dbReference>
<evidence type="ECO:0000256" key="1">
    <source>
        <dbReference type="ARBA" id="ARBA00023016"/>
    </source>
</evidence>
<dbReference type="PROSITE" id="PS01031">
    <property type="entry name" value="SHSP"/>
    <property type="match status" value="1"/>
</dbReference>
<keyword evidence="7" id="KW-1185">Reference proteome</keyword>
<feature type="compositionally biased region" description="Basic and acidic residues" evidence="4">
    <location>
        <begin position="112"/>
        <end position="128"/>
    </location>
</feature>
<name>A0AAN6NR71_9PEZI</name>
<evidence type="ECO:0000313" key="7">
    <source>
        <dbReference type="Proteomes" id="UP001303222"/>
    </source>
</evidence>
<dbReference type="InterPro" id="IPR008978">
    <property type="entry name" value="HSP20-like_chaperone"/>
</dbReference>
<dbReference type="Proteomes" id="UP001303222">
    <property type="component" value="Unassembled WGS sequence"/>
</dbReference>
<dbReference type="AlphaFoldDB" id="A0AAN6NR71"/>
<evidence type="ECO:0000313" key="6">
    <source>
        <dbReference type="EMBL" id="KAK3949619.1"/>
    </source>
</evidence>
<reference evidence="6" key="2">
    <citation type="submission" date="2023-06" db="EMBL/GenBank/DDBJ databases">
        <authorList>
            <consortium name="Lawrence Berkeley National Laboratory"/>
            <person name="Mondo S.J."/>
            <person name="Hensen N."/>
            <person name="Bonometti L."/>
            <person name="Westerberg I."/>
            <person name="Brannstrom I.O."/>
            <person name="Guillou S."/>
            <person name="Cros-Aarteil S."/>
            <person name="Calhoun S."/>
            <person name="Haridas S."/>
            <person name="Kuo A."/>
            <person name="Pangilinan J."/>
            <person name="Riley R."/>
            <person name="Labutti K."/>
            <person name="Andreopoulos B."/>
            <person name="Lipzen A."/>
            <person name="Chen C."/>
            <person name="Yanf M."/>
            <person name="Daum C."/>
            <person name="Ng V."/>
            <person name="Clum A."/>
            <person name="Steindorff A."/>
            <person name="Ohm R."/>
            <person name="Martin F."/>
            <person name="Silar P."/>
            <person name="Natvig D."/>
            <person name="Lalanne C."/>
            <person name="Gautier V."/>
            <person name="Ament-Velasquez S.L."/>
            <person name="Kruys A."/>
            <person name="Hutchinson M.I."/>
            <person name="Powell A.J."/>
            <person name="Barry K."/>
            <person name="Miller A.N."/>
            <person name="Grigoriev I.V."/>
            <person name="Debuchy R."/>
            <person name="Gladieux P."/>
            <person name="Thoren M.H."/>
            <person name="Johannesson H."/>
        </authorList>
    </citation>
    <scope>NUCLEOTIDE SEQUENCE</scope>
    <source>
        <strain evidence="6">CBS 626.80</strain>
    </source>
</reference>
<protein>
    <submittedName>
        <fullName evidence="6">HSP20-like chaperone</fullName>
    </submittedName>
</protein>
<comment type="caution">
    <text evidence="6">The sequence shown here is derived from an EMBL/GenBank/DDBJ whole genome shotgun (WGS) entry which is preliminary data.</text>
</comment>
<evidence type="ECO:0000256" key="4">
    <source>
        <dbReference type="SAM" id="MobiDB-lite"/>
    </source>
</evidence>
<dbReference type="EMBL" id="MU859207">
    <property type="protein sequence ID" value="KAK3949619.1"/>
    <property type="molecule type" value="Genomic_DNA"/>
</dbReference>
<evidence type="ECO:0000256" key="3">
    <source>
        <dbReference type="RuleBase" id="RU003616"/>
    </source>
</evidence>
<keyword evidence="1" id="KW-0346">Stress response</keyword>